<dbReference type="InterPro" id="IPR033898">
    <property type="entry name" value="RNAP_AC19"/>
</dbReference>
<dbReference type="Proteomes" id="UP000183832">
    <property type="component" value="Unassembled WGS sequence"/>
</dbReference>
<feature type="domain" description="DNA-directed RNA polymerase RBP11-like dimerisation" evidence="8">
    <location>
        <begin position="18"/>
        <end position="88"/>
    </location>
</feature>
<protein>
    <recommendedName>
        <fullName evidence="2">DNA-directed RNA polymerases I and III subunit RPAC2</fullName>
    </recommendedName>
    <alternativeName>
        <fullName evidence="7">DNA-directed RNA polymerase I subunit D</fullName>
    </alternativeName>
</protein>
<evidence type="ECO:0000256" key="5">
    <source>
        <dbReference type="ARBA" id="ARBA00023242"/>
    </source>
</evidence>
<dbReference type="Gene3D" id="3.30.1360.10">
    <property type="entry name" value="RNA polymerase, RBP11-like subunit"/>
    <property type="match status" value="1"/>
</dbReference>
<comment type="similarity">
    <text evidence="6">Belongs to the archaeal Rpo11/eukaryotic RPB11/RPC19 RNA polymerase subunit family.</text>
</comment>
<dbReference type="FunFam" id="3.30.1360.10:FF:000006">
    <property type="entry name" value="DNA-directed RNA polymerases I and III subunit RPAC2"/>
    <property type="match status" value="1"/>
</dbReference>
<dbReference type="GO" id="GO:0005736">
    <property type="term" value="C:RNA polymerase I complex"/>
    <property type="evidence" value="ECO:0007669"/>
    <property type="project" value="TreeGrafter"/>
</dbReference>
<evidence type="ECO:0000256" key="3">
    <source>
        <dbReference type="ARBA" id="ARBA00022478"/>
    </source>
</evidence>
<name>A0A1J1HG48_9DIPT</name>
<dbReference type="GO" id="GO:0003899">
    <property type="term" value="F:DNA-directed RNA polymerase activity"/>
    <property type="evidence" value="ECO:0007669"/>
    <property type="project" value="InterPro"/>
</dbReference>
<proteinExistence type="inferred from homology"/>
<evidence type="ECO:0000256" key="4">
    <source>
        <dbReference type="ARBA" id="ARBA00023163"/>
    </source>
</evidence>
<evidence type="ECO:0000256" key="1">
    <source>
        <dbReference type="ARBA" id="ARBA00004123"/>
    </source>
</evidence>
<dbReference type="GO" id="GO:0005666">
    <property type="term" value="C:RNA polymerase III complex"/>
    <property type="evidence" value="ECO:0007669"/>
    <property type="project" value="TreeGrafter"/>
</dbReference>
<dbReference type="InterPro" id="IPR009025">
    <property type="entry name" value="RBP11-like_dimer"/>
</dbReference>
<dbReference type="PROSITE" id="PS01154">
    <property type="entry name" value="RNA_POL_L_13KD"/>
    <property type="match status" value="1"/>
</dbReference>
<dbReference type="STRING" id="568069.A0A1J1HG48"/>
<organism evidence="9 10">
    <name type="scientific">Clunio marinus</name>
    <dbReference type="NCBI Taxonomy" id="568069"/>
    <lineage>
        <taxon>Eukaryota</taxon>
        <taxon>Metazoa</taxon>
        <taxon>Ecdysozoa</taxon>
        <taxon>Arthropoda</taxon>
        <taxon>Hexapoda</taxon>
        <taxon>Insecta</taxon>
        <taxon>Pterygota</taxon>
        <taxon>Neoptera</taxon>
        <taxon>Endopterygota</taxon>
        <taxon>Diptera</taxon>
        <taxon>Nematocera</taxon>
        <taxon>Chironomoidea</taxon>
        <taxon>Chironomidae</taxon>
        <taxon>Clunio</taxon>
    </lineage>
</organism>
<dbReference type="GO" id="GO:0006362">
    <property type="term" value="P:transcription elongation by RNA polymerase I"/>
    <property type="evidence" value="ECO:0007669"/>
    <property type="project" value="TreeGrafter"/>
</dbReference>
<accession>A0A1J1HG48</accession>
<dbReference type="InterPro" id="IPR036603">
    <property type="entry name" value="RBP11-like"/>
</dbReference>
<keyword evidence="5" id="KW-0539">Nucleus</keyword>
<dbReference type="GO" id="GO:0046983">
    <property type="term" value="F:protein dimerization activity"/>
    <property type="evidence" value="ECO:0007669"/>
    <property type="project" value="InterPro"/>
</dbReference>
<dbReference type="InterPro" id="IPR022905">
    <property type="entry name" value="Rpo11-like"/>
</dbReference>
<comment type="subcellular location">
    <subcellularLocation>
        <location evidence="1">Nucleus</location>
    </subcellularLocation>
</comment>
<evidence type="ECO:0000256" key="6">
    <source>
        <dbReference type="ARBA" id="ARBA00025751"/>
    </source>
</evidence>
<dbReference type="Pfam" id="PF13656">
    <property type="entry name" value="RNA_pol_L_2"/>
    <property type="match status" value="1"/>
</dbReference>
<dbReference type="GO" id="GO:0003677">
    <property type="term" value="F:DNA binding"/>
    <property type="evidence" value="ECO:0007669"/>
    <property type="project" value="InterPro"/>
</dbReference>
<evidence type="ECO:0000259" key="8">
    <source>
        <dbReference type="Pfam" id="PF13656"/>
    </source>
</evidence>
<dbReference type="SUPFAM" id="SSF55257">
    <property type="entry name" value="RBP11-like subunits of RNA polymerase"/>
    <property type="match status" value="1"/>
</dbReference>
<dbReference type="HAMAP" id="MF_00261">
    <property type="entry name" value="RNApol_arch_Rpo11"/>
    <property type="match status" value="1"/>
</dbReference>
<keyword evidence="4" id="KW-0804">Transcription</keyword>
<dbReference type="PANTHER" id="PTHR13946">
    <property type="entry name" value="DNA-DIRECTED RNA POLYMERASE I,II,III"/>
    <property type="match status" value="1"/>
</dbReference>
<reference evidence="9 10" key="1">
    <citation type="submission" date="2015-04" db="EMBL/GenBank/DDBJ databases">
        <authorList>
            <person name="Syromyatnikov M.Y."/>
            <person name="Popov V.N."/>
        </authorList>
    </citation>
    <scope>NUCLEOTIDE SEQUENCE [LARGE SCALE GENOMIC DNA]</scope>
</reference>
<evidence type="ECO:0000313" key="9">
    <source>
        <dbReference type="EMBL" id="CRK87005.1"/>
    </source>
</evidence>
<evidence type="ECO:0000256" key="7">
    <source>
        <dbReference type="ARBA" id="ARBA00031757"/>
    </source>
</evidence>
<dbReference type="EMBL" id="CVRI01000003">
    <property type="protein sequence ID" value="CRK87005.1"/>
    <property type="molecule type" value="Genomic_DNA"/>
</dbReference>
<dbReference type="OrthoDB" id="510325at2759"/>
<dbReference type="InterPro" id="IPR008193">
    <property type="entry name" value="RNA_pol_Rpb11_13-16kDa_CS"/>
</dbReference>
<evidence type="ECO:0000313" key="10">
    <source>
        <dbReference type="Proteomes" id="UP000183832"/>
    </source>
</evidence>
<dbReference type="PANTHER" id="PTHR13946:SF28">
    <property type="entry name" value="DNA-DIRECTED RNA POLYMERASES I AND III SUBUNIT RPAC2"/>
    <property type="match status" value="1"/>
</dbReference>
<keyword evidence="10" id="KW-1185">Reference proteome</keyword>
<evidence type="ECO:0000256" key="2">
    <source>
        <dbReference type="ARBA" id="ARBA00022079"/>
    </source>
</evidence>
<dbReference type="AlphaFoldDB" id="A0A1J1HG48"/>
<dbReference type="CDD" id="cd07029">
    <property type="entry name" value="RNAP_I_III_AC19"/>
    <property type="match status" value="1"/>
</dbReference>
<dbReference type="GO" id="GO:0006383">
    <property type="term" value="P:transcription by RNA polymerase III"/>
    <property type="evidence" value="ECO:0007669"/>
    <property type="project" value="TreeGrafter"/>
</dbReference>
<keyword evidence="3" id="KW-0240">DNA-directed RNA polymerase</keyword>
<sequence>MPKIAELAGDNATESSRTFVIEDEGHTIGNVLKHIIGNYPDVNFCGYTIPHPQENKMHFRIQARSNVRAVDVLKRGLQDLEECCDHTITTFEDAMTAFKT</sequence>
<gene>
    <name evidence="9" type="ORF">CLUMA_CG000830</name>
</gene>